<evidence type="ECO:0000256" key="2">
    <source>
        <dbReference type="ARBA" id="ARBA00023445"/>
    </source>
</evidence>
<comment type="caution">
    <text evidence="5">The sequence shown here is derived from an EMBL/GenBank/DDBJ whole genome shotgun (WGS) entry which is preliminary data.</text>
</comment>
<evidence type="ECO:0000259" key="4">
    <source>
        <dbReference type="Pfam" id="PF01370"/>
    </source>
</evidence>
<dbReference type="SUPFAM" id="SSF51735">
    <property type="entry name" value="NAD(P)-binding Rossmann-fold domains"/>
    <property type="match status" value="1"/>
</dbReference>
<protein>
    <submittedName>
        <fullName evidence="5">Nucleoside-diphosphate-sugar epimerase</fullName>
    </submittedName>
</protein>
<dbReference type="EMBL" id="QLLL01000013">
    <property type="protein sequence ID" value="RAI97893.1"/>
    <property type="molecule type" value="Genomic_DNA"/>
</dbReference>
<dbReference type="CDD" id="cd05227">
    <property type="entry name" value="AR_SDR_e"/>
    <property type="match status" value="1"/>
</dbReference>
<dbReference type="PANTHER" id="PTHR10366:SF564">
    <property type="entry name" value="STEROL-4-ALPHA-CARBOXYLATE 3-DEHYDROGENASE, DECARBOXYLATING"/>
    <property type="match status" value="1"/>
</dbReference>
<reference evidence="5 6" key="1">
    <citation type="submission" date="2018-06" db="EMBL/GenBank/DDBJ databases">
        <title>Genomic Encyclopedia of Archaeal and Bacterial Type Strains, Phase II (KMG-II): from individual species to whole genera.</title>
        <authorList>
            <person name="Goeker M."/>
        </authorList>
    </citation>
    <scope>NUCLEOTIDE SEQUENCE [LARGE SCALE GENOMIC DNA]</scope>
    <source>
        <strain evidence="5 6">DSM 23857</strain>
    </source>
</reference>
<dbReference type="Proteomes" id="UP000249547">
    <property type="component" value="Unassembled WGS sequence"/>
</dbReference>
<dbReference type="InterPro" id="IPR001509">
    <property type="entry name" value="Epimerase_deHydtase"/>
</dbReference>
<keyword evidence="3" id="KW-1133">Transmembrane helix</keyword>
<dbReference type="OrthoDB" id="9778052at2"/>
<feature type="transmembrane region" description="Helical" evidence="3">
    <location>
        <begin position="12"/>
        <end position="32"/>
    </location>
</feature>
<feature type="domain" description="NAD-dependent epimerase/dehydratase" evidence="4">
    <location>
        <begin position="10"/>
        <end position="246"/>
    </location>
</feature>
<dbReference type="GO" id="GO:0016616">
    <property type="term" value="F:oxidoreductase activity, acting on the CH-OH group of donors, NAD or NADP as acceptor"/>
    <property type="evidence" value="ECO:0007669"/>
    <property type="project" value="TreeGrafter"/>
</dbReference>
<accession>A0A327Q1I9</accession>
<comment type="similarity">
    <text evidence="2">Belongs to the NAD(P)-dependent epimerase/dehydratase family. Dihydroflavonol-4-reductase subfamily.</text>
</comment>
<evidence type="ECO:0000256" key="3">
    <source>
        <dbReference type="SAM" id="Phobius"/>
    </source>
</evidence>
<name>A0A327Q1I9_9BACT</name>
<evidence type="ECO:0000313" key="5">
    <source>
        <dbReference type="EMBL" id="RAI97893.1"/>
    </source>
</evidence>
<sequence>MENSSNQAQVLVTGGSGFIASYCIIALLKAGFKVKASVRSLKRTEEVKAMLRQGGVNSFESLSFVEADLQDAASWHNAVKDCTYVIHTASPTPNTAAKTLDDFVVPARNGVLYVLEAAQKAGVKRVVLTSAFGAVVMGTNKTAPYTEEDWTVLNNTVPPYQQSKSISERAAWEFVRSHGNRMELAVVNPAGVLGPVLSNDYSHSIQPIFQMLSGVMKACPKLSFGYVDVRDVADLHVKAMVSPAANGQRFLAVAGKSMSMVDIANILRRNLGEKAAKVPTKVVPNWFIRVGALFNKQFALVAPLVGIVKSASNDKAKRLLGWQPRSNEEAVLATANSLLDLGLVK</sequence>
<keyword evidence="3" id="KW-0472">Membrane</keyword>
<evidence type="ECO:0000313" key="6">
    <source>
        <dbReference type="Proteomes" id="UP000249547"/>
    </source>
</evidence>
<organism evidence="5 6">
    <name type="scientific">Chitinophaga skermanii</name>
    <dbReference type="NCBI Taxonomy" id="331697"/>
    <lineage>
        <taxon>Bacteria</taxon>
        <taxon>Pseudomonadati</taxon>
        <taxon>Bacteroidota</taxon>
        <taxon>Chitinophagia</taxon>
        <taxon>Chitinophagales</taxon>
        <taxon>Chitinophagaceae</taxon>
        <taxon>Chitinophaga</taxon>
    </lineage>
</organism>
<gene>
    <name evidence="5" type="ORF">LX64_04943</name>
</gene>
<proteinExistence type="inferred from homology"/>
<dbReference type="Gene3D" id="3.40.50.720">
    <property type="entry name" value="NAD(P)-binding Rossmann-like Domain"/>
    <property type="match status" value="1"/>
</dbReference>
<keyword evidence="6" id="KW-1185">Reference proteome</keyword>
<keyword evidence="3" id="KW-0812">Transmembrane</keyword>
<dbReference type="AlphaFoldDB" id="A0A327Q1I9"/>
<dbReference type="PANTHER" id="PTHR10366">
    <property type="entry name" value="NAD DEPENDENT EPIMERASE/DEHYDRATASE"/>
    <property type="match status" value="1"/>
</dbReference>
<evidence type="ECO:0000256" key="1">
    <source>
        <dbReference type="ARBA" id="ARBA00023002"/>
    </source>
</evidence>
<dbReference type="InterPro" id="IPR036291">
    <property type="entry name" value="NAD(P)-bd_dom_sf"/>
</dbReference>
<dbReference type="FunFam" id="3.40.50.720:FF:000336">
    <property type="entry name" value="Aldehyde reductase"/>
    <property type="match status" value="1"/>
</dbReference>
<dbReference type="InterPro" id="IPR050425">
    <property type="entry name" value="NAD(P)_dehydrat-like"/>
</dbReference>
<dbReference type="Pfam" id="PF01370">
    <property type="entry name" value="Epimerase"/>
    <property type="match status" value="1"/>
</dbReference>
<dbReference type="RefSeq" id="WP_111600321.1">
    <property type="nucleotide sequence ID" value="NZ_QLLL01000013.1"/>
</dbReference>
<keyword evidence="1" id="KW-0560">Oxidoreductase</keyword>